<accession>A0ABW1JEI6</accession>
<dbReference type="PANTHER" id="PTHR19136">
    <property type="entry name" value="MOLYBDENUM COFACTOR GUANYLYLTRANSFERASE"/>
    <property type="match status" value="1"/>
</dbReference>
<dbReference type="Proteomes" id="UP001596189">
    <property type="component" value="Unassembled WGS sequence"/>
</dbReference>
<dbReference type="InterPro" id="IPR029044">
    <property type="entry name" value="Nucleotide-diphossugar_trans"/>
</dbReference>
<keyword evidence="1" id="KW-0808">Transferase</keyword>
<dbReference type="GO" id="GO:0016779">
    <property type="term" value="F:nucleotidyltransferase activity"/>
    <property type="evidence" value="ECO:0007669"/>
    <property type="project" value="UniProtKB-KW"/>
</dbReference>
<dbReference type="Gene3D" id="3.90.550.10">
    <property type="entry name" value="Spore Coat Polysaccharide Biosynthesis Protein SpsA, Chain A"/>
    <property type="match status" value="1"/>
</dbReference>
<comment type="caution">
    <text evidence="3">The sequence shown here is derived from an EMBL/GenBank/DDBJ whole genome shotgun (WGS) entry which is preliminary data.</text>
</comment>
<dbReference type="EMBL" id="JBHSRD010000003">
    <property type="protein sequence ID" value="MFC6007345.1"/>
    <property type="molecule type" value="Genomic_DNA"/>
</dbReference>
<feature type="domain" description="MobA-like NTP transferase" evidence="2">
    <location>
        <begin position="11"/>
        <end position="161"/>
    </location>
</feature>
<keyword evidence="4" id="KW-1185">Reference proteome</keyword>
<keyword evidence="3" id="KW-0548">Nucleotidyltransferase</keyword>
<gene>
    <name evidence="3" type="ORF">ACFQDO_09410</name>
</gene>
<dbReference type="PANTHER" id="PTHR19136:SF81">
    <property type="entry name" value="MOLYBDENUM COFACTOR GUANYLYLTRANSFERASE"/>
    <property type="match status" value="1"/>
</dbReference>
<organism evidence="3 4">
    <name type="scientific">Angustibacter luteus</name>
    <dbReference type="NCBI Taxonomy" id="658456"/>
    <lineage>
        <taxon>Bacteria</taxon>
        <taxon>Bacillati</taxon>
        <taxon>Actinomycetota</taxon>
        <taxon>Actinomycetes</taxon>
        <taxon>Kineosporiales</taxon>
        <taxon>Kineosporiaceae</taxon>
    </lineage>
</organism>
<evidence type="ECO:0000313" key="4">
    <source>
        <dbReference type="Proteomes" id="UP001596189"/>
    </source>
</evidence>
<dbReference type="RefSeq" id="WP_345716148.1">
    <property type="nucleotide sequence ID" value="NZ_BAABFP010000004.1"/>
</dbReference>
<evidence type="ECO:0000256" key="1">
    <source>
        <dbReference type="ARBA" id="ARBA00022679"/>
    </source>
</evidence>
<evidence type="ECO:0000259" key="2">
    <source>
        <dbReference type="Pfam" id="PF12804"/>
    </source>
</evidence>
<dbReference type="Pfam" id="PF12804">
    <property type="entry name" value="NTP_transf_3"/>
    <property type="match status" value="1"/>
</dbReference>
<proteinExistence type="predicted"/>
<reference evidence="4" key="1">
    <citation type="journal article" date="2019" name="Int. J. Syst. Evol. Microbiol.">
        <title>The Global Catalogue of Microorganisms (GCM) 10K type strain sequencing project: providing services to taxonomists for standard genome sequencing and annotation.</title>
        <authorList>
            <consortium name="The Broad Institute Genomics Platform"/>
            <consortium name="The Broad Institute Genome Sequencing Center for Infectious Disease"/>
            <person name="Wu L."/>
            <person name="Ma J."/>
        </authorList>
    </citation>
    <scope>NUCLEOTIDE SEQUENCE [LARGE SCALE GENOMIC DNA]</scope>
    <source>
        <strain evidence="4">KACC 14249</strain>
    </source>
</reference>
<name>A0ABW1JEI6_9ACTN</name>
<dbReference type="SUPFAM" id="SSF53448">
    <property type="entry name" value="Nucleotide-diphospho-sugar transferases"/>
    <property type="match status" value="1"/>
</dbReference>
<protein>
    <submittedName>
        <fullName evidence="3">Molybdenum cofactor guanylyltransferase</fullName>
    </submittedName>
</protein>
<dbReference type="InterPro" id="IPR025877">
    <property type="entry name" value="MobA-like_NTP_Trfase"/>
</dbReference>
<evidence type="ECO:0000313" key="3">
    <source>
        <dbReference type="EMBL" id="MFC6007345.1"/>
    </source>
</evidence>
<sequence length="202" mass="20673">MAAERRILDVVVVLAGGGSRRLGHDKLAARLDGVSVLDRLLAGVRGAAPDVPVLVVGARRATSVPVRWVREEPPGGGPVAGLARALDEVPDEAVLAVLAGDQPFAGAALPALLAAWPAQDDGVCAVDDGGRRQPLLALYRAGALRAAVGPSPVGRSMRSVLAGLALVEVAVPEPLLLDVDTEADLDRARRQVRAEPAPGPGT</sequence>